<evidence type="ECO:0000259" key="2">
    <source>
        <dbReference type="PROSITE" id="PS51278"/>
    </source>
</evidence>
<dbReference type="GO" id="GO:0016740">
    <property type="term" value="F:transferase activity"/>
    <property type="evidence" value="ECO:0007669"/>
    <property type="project" value="UniProtKB-KW"/>
</dbReference>
<evidence type="ECO:0000313" key="3">
    <source>
        <dbReference type="EMBL" id="GFG91594.1"/>
    </source>
</evidence>
<reference evidence="3 4" key="1">
    <citation type="journal article" date="2019" name="Emerg. Microbes Infect.">
        <title>Comprehensive subspecies identification of 175 nontuberculous mycobacteria species based on 7547 genomic profiles.</title>
        <authorList>
            <person name="Matsumoto Y."/>
            <person name="Kinjo T."/>
            <person name="Motooka D."/>
            <person name="Nabeya D."/>
            <person name="Jung N."/>
            <person name="Uechi K."/>
            <person name="Horii T."/>
            <person name="Iida T."/>
            <person name="Fujita J."/>
            <person name="Nakamura S."/>
        </authorList>
    </citation>
    <scope>NUCLEOTIDE SEQUENCE [LARGE SCALE GENOMIC DNA]</scope>
    <source>
        <strain evidence="3 4">JCM 30725</strain>
    </source>
</reference>
<dbReference type="SUPFAM" id="SSF56235">
    <property type="entry name" value="N-terminal nucleophile aminohydrolases (Ntn hydrolases)"/>
    <property type="match status" value="1"/>
</dbReference>
<comment type="caution">
    <text evidence="3">The sequence shown here is derived from an EMBL/GenBank/DDBJ whole genome shotgun (WGS) entry which is preliminary data.</text>
</comment>
<dbReference type="PROSITE" id="PS51278">
    <property type="entry name" value="GATASE_TYPE_2"/>
    <property type="match status" value="1"/>
</dbReference>
<keyword evidence="4" id="KW-1185">Reference proteome</keyword>
<dbReference type="InterPro" id="IPR026869">
    <property type="entry name" value="EgtC-like"/>
</dbReference>
<dbReference type="CDD" id="cd01908">
    <property type="entry name" value="YafJ"/>
    <property type="match status" value="1"/>
</dbReference>
<feature type="domain" description="Glutamine amidotransferase type-2" evidence="2">
    <location>
        <begin position="2"/>
        <end position="265"/>
    </location>
</feature>
<organism evidence="3 4">
    <name type="scientific">Mycobacterium bourgelatii</name>
    <dbReference type="NCBI Taxonomy" id="1273442"/>
    <lineage>
        <taxon>Bacteria</taxon>
        <taxon>Bacillati</taxon>
        <taxon>Actinomycetota</taxon>
        <taxon>Actinomycetes</taxon>
        <taxon>Mycobacteriales</taxon>
        <taxon>Mycobacteriaceae</taxon>
        <taxon>Mycobacterium</taxon>
    </lineage>
</organism>
<dbReference type="Gene3D" id="3.60.20.10">
    <property type="entry name" value="Glutamine Phosphoribosylpyrophosphate, subunit 1, domain 1"/>
    <property type="match status" value="1"/>
</dbReference>
<accession>A0A7I9YSB0</accession>
<sequence>MCRWVGYLGEPIAPRELLHDPERSLIEQSRRHAPNMEIPNGDGTGLGWYEHRAEPALFRSITPAWGDANLLELATEIRSRVFLAHVRAGTGTPVQQTNCHPFRYRNWLFAHNGYIAGYQRLRRDLLLAVDPALFGNIAGSTDSELMFHLALTFGLTDDPIAGIARMAGFVEATAAAAGVSEPALQMTVGVSDGTRLYAVRYASGPDVNTLFVSEDLESVQMLYPHNERLLHFGDRARVVVSEPLTDLPGAWREVPAGTALVIGKGIEERPFQPID</sequence>
<name>A0A7I9YSB0_MYCBU</name>
<evidence type="ECO:0000313" key="4">
    <source>
        <dbReference type="Proteomes" id="UP000465360"/>
    </source>
</evidence>
<dbReference type="AlphaFoldDB" id="A0A7I9YSB0"/>
<keyword evidence="1 3" id="KW-0315">Glutamine amidotransferase</keyword>
<dbReference type="InterPro" id="IPR052373">
    <property type="entry name" value="Gamma-glu_amide_hydrolase"/>
</dbReference>
<dbReference type="InterPro" id="IPR017932">
    <property type="entry name" value="GATase_2_dom"/>
</dbReference>
<dbReference type="PANTHER" id="PTHR43187">
    <property type="entry name" value="GLUTAMINE AMIDOTRANSFERASE DUG3-RELATED"/>
    <property type="match status" value="1"/>
</dbReference>
<proteinExistence type="predicted"/>
<dbReference type="PANTHER" id="PTHR43187:SF1">
    <property type="entry name" value="GLUTAMINE AMIDOTRANSFERASE DUG3-RELATED"/>
    <property type="match status" value="1"/>
</dbReference>
<dbReference type="EMBL" id="BLKZ01000001">
    <property type="protein sequence ID" value="GFG91594.1"/>
    <property type="molecule type" value="Genomic_DNA"/>
</dbReference>
<dbReference type="Pfam" id="PF13230">
    <property type="entry name" value="GATase_4"/>
    <property type="match status" value="1"/>
</dbReference>
<gene>
    <name evidence="3" type="ORF">MBOU_36360</name>
</gene>
<dbReference type="RefSeq" id="WP_163714940.1">
    <property type="nucleotide sequence ID" value="NZ_BLKZ01000001.1"/>
</dbReference>
<dbReference type="Proteomes" id="UP000465360">
    <property type="component" value="Unassembled WGS sequence"/>
</dbReference>
<dbReference type="InterPro" id="IPR029055">
    <property type="entry name" value="Ntn_hydrolases_N"/>
</dbReference>
<keyword evidence="3" id="KW-0808">Transferase</keyword>
<protein>
    <submittedName>
        <fullName evidence="3">Class II glutamine amidotransferase</fullName>
    </submittedName>
</protein>
<evidence type="ECO:0000256" key="1">
    <source>
        <dbReference type="ARBA" id="ARBA00022962"/>
    </source>
</evidence>